<protein>
    <recommendedName>
        <fullName evidence="4">Dockerin type 1</fullName>
    </recommendedName>
</protein>
<reference evidence="2 3" key="1">
    <citation type="journal article" date="2018" name="Nat. Ecol. Evol.">
        <title>Pezizomycetes genomes reveal the molecular basis of ectomycorrhizal truffle lifestyle.</title>
        <authorList>
            <person name="Murat C."/>
            <person name="Payen T."/>
            <person name="Noel B."/>
            <person name="Kuo A."/>
            <person name="Morin E."/>
            <person name="Chen J."/>
            <person name="Kohler A."/>
            <person name="Krizsan K."/>
            <person name="Balestrini R."/>
            <person name="Da Silva C."/>
            <person name="Montanini B."/>
            <person name="Hainaut M."/>
            <person name="Levati E."/>
            <person name="Barry K.W."/>
            <person name="Belfiori B."/>
            <person name="Cichocki N."/>
            <person name="Clum A."/>
            <person name="Dockter R.B."/>
            <person name="Fauchery L."/>
            <person name="Guy J."/>
            <person name="Iotti M."/>
            <person name="Le Tacon F."/>
            <person name="Lindquist E.A."/>
            <person name="Lipzen A."/>
            <person name="Malagnac F."/>
            <person name="Mello A."/>
            <person name="Molinier V."/>
            <person name="Miyauchi S."/>
            <person name="Poulain J."/>
            <person name="Riccioni C."/>
            <person name="Rubini A."/>
            <person name="Sitrit Y."/>
            <person name="Splivallo R."/>
            <person name="Traeger S."/>
            <person name="Wang M."/>
            <person name="Zifcakova L."/>
            <person name="Wipf D."/>
            <person name="Zambonelli A."/>
            <person name="Paolocci F."/>
            <person name="Nowrousian M."/>
            <person name="Ottonello S."/>
            <person name="Baldrian P."/>
            <person name="Spatafora J.W."/>
            <person name="Henrissat B."/>
            <person name="Nagy L.G."/>
            <person name="Aury J.M."/>
            <person name="Wincker P."/>
            <person name="Grigoriev I.V."/>
            <person name="Bonfante P."/>
            <person name="Martin F.M."/>
        </authorList>
    </citation>
    <scope>NUCLEOTIDE SEQUENCE [LARGE SCALE GENOMIC DNA]</scope>
    <source>
        <strain evidence="2 3">CCBAS932</strain>
    </source>
</reference>
<proteinExistence type="predicted"/>
<dbReference type="Pfam" id="PF15892">
    <property type="entry name" value="BNR_4"/>
    <property type="match status" value="1"/>
</dbReference>
<dbReference type="AlphaFoldDB" id="A0A3N4KS72"/>
<name>A0A3N4KS72_9PEZI</name>
<dbReference type="STRING" id="1392247.A0A3N4KS72"/>
<keyword evidence="3" id="KW-1185">Reference proteome</keyword>
<keyword evidence="1" id="KW-0732">Signal</keyword>
<feature type="chain" id="PRO_5018180634" description="Dockerin type 1" evidence="1">
    <location>
        <begin position="22"/>
        <end position="443"/>
    </location>
</feature>
<dbReference type="OrthoDB" id="9978204at2759"/>
<evidence type="ECO:0000256" key="1">
    <source>
        <dbReference type="SAM" id="SignalP"/>
    </source>
</evidence>
<gene>
    <name evidence="2" type="ORF">P167DRAFT_539172</name>
</gene>
<dbReference type="InParanoid" id="A0A3N4KS72"/>
<accession>A0A3N4KS72</accession>
<feature type="signal peptide" evidence="1">
    <location>
        <begin position="1"/>
        <end position="21"/>
    </location>
</feature>
<organism evidence="2 3">
    <name type="scientific">Morchella conica CCBAS932</name>
    <dbReference type="NCBI Taxonomy" id="1392247"/>
    <lineage>
        <taxon>Eukaryota</taxon>
        <taxon>Fungi</taxon>
        <taxon>Dikarya</taxon>
        <taxon>Ascomycota</taxon>
        <taxon>Pezizomycotina</taxon>
        <taxon>Pezizomycetes</taxon>
        <taxon>Pezizales</taxon>
        <taxon>Morchellaceae</taxon>
        <taxon>Morchella</taxon>
    </lineage>
</organism>
<evidence type="ECO:0000313" key="3">
    <source>
        <dbReference type="Proteomes" id="UP000277580"/>
    </source>
</evidence>
<sequence>MQANFHTLLWLLTAAASVVFGLSITSATTTTLGIDVEGSARLNGGSFQTSAITSYNGWQYAAFYNTSGTYAQNLVTLGRRKINPVAAWEFIVFKDYVQTTIDGHNTISLGISTGDGTIHLSYDHHDVPLHYRVSQQGVATNPASYTWSTALFGSTLNALPGATGIWTPVTYPRFERVDNDLFFELRIGASGSGDSYIYLYSSSTHSWSQVGRYLQGSDNNAYINGIDYLSGRLQASWTWRETPDVVTNHDLGYAYSDDKGLTWKNNAGTTIASMSAGTAIGPTTSGSIVYTIPQGSGILNQEGQIADAAGRFHVLNRETTSGTYLWYHYWRSATGIWTRNAISISGLGAPTATGLRGKLAIANSGELIALIPSNTNTEVYIYASTVAGSFKDWKLLWTGTGFSTEPLFDKARLKDQNILSVFFRQSGSYPDRKLQVIDFALGS</sequence>
<evidence type="ECO:0000313" key="2">
    <source>
        <dbReference type="EMBL" id="RPB08615.1"/>
    </source>
</evidence>
<evidence type="ECO:0008006" key="4">
    <source>
        <dbReference type="Google" id="ProtNLM"/>
    </source>
</evidence>
<dbReference type="EMBL" id="ML119161">
    <property type="protein sequence ID" value="RPB08615.1"/>
    <property type="molecule type" value="Genomic_DNA"/>
</dbReference>
<dbReference type="Proteomes" id="UP000277580">
    <property type="component" value="Unassembled WGS sequence"/>
</dbReference>